<dbReference type="GO" id="GO:0016788">
    <property type="term" value="F:hydrolase activity, acting on ester bonds"/>
    <property type="evidence" value="ECO:0007669"/>
    <property type="project" value="UniProtKB-ARBA"/>
</dbReference>
<organism evidence="2 3">
    <name type="scientific">Devosia crocina</name>
    <dbReference type="NCBI Taxonomy" id="429728"/>
    <lineage>
        <taxon>Bacteria</taxon>
        <taxon>Pseudomonadati</taxon>
        <taxon>Pseudomonadota</taxon>
        <taxon>Alphaproteobacteria</taxon>
        <taxon>Hyphomicrobiales</taxon>
        <taxon>Devosiaceae</taxon>
        <taxon>Devosia</taxon>
    </lineage>
</organism>
<dbReference type="AlphaFoldDB" id="A0A1I7NBK3"/>
<reference evidence="2 3" key="1">
    <citation type="submission" date="2016-10" db="EMBL/GenBank/DDBJ databases">
        <authorList>
            <person name="de Groot N.N."/>
        </authorList>
    </citation>
    <scope>NUCLEOTIDE SEQUENCE [LARGE SCALE GENOMIC DNA]</scope>
    <source>
        <strain evidence="2 3">IPL20</strain>
    </source>
</reference>
<proteinExistence type="predicted"/>
<dbReference type="InterPro" id="IPR013830">
    <property type="entry name" value="SGNH_hydro"/>
</dbReference>
<dbReference type="Pfam" id="PF13472">
    <property type="entry name" value="Lipase_GDSL_2"/>
    <property type="match status" value="1"/>
</dbReference>
<dbReference type="STRING" id="429728.SAMN05216456_1493"/>
<dbReference type="InterPro" id="IPR051532">
    <property type="entry name" value="Ester_Hydrolysis_Enzymes"/>
</dbReference>
<evidence type="ECO:0000259" key="1">
    <source>
        <dbReference type="Pfam" id="PF13472"/>
    </source>
</evidence>
<dbReference type="RefSeq" id="WP_092423975.1">
    <property type="nucleotide sequence ID" value="NZ_FPCK01000001.1"/>
</dbReference>
<keyword evidence="3" id="KW-1185">Reference proteome</keyword>
<evidence type="ECO:0000313" key="3">
    <source>
        <dbReference type="Proteomes" id="UP000199074"/>
    </source>
</evidence>
<accession>A0A1I7NBK3</accession>
<dbReference type="Gene3D" id="3.40.50.1110">
    <property type="entry name" value="SGNH hydrolase"/>
    <property type="match status" value="1"/>
</dbReference>
<protein>
    <submittedName>
        <fullName evidence="2">Lysophospholipase L1</fullName>
    </submittedName>
</protein>
<dbReference type="OrthoDB" id="164654at2"/>
<dbReference type="CDD" id="cd01839">
    <property type="entry name" value="SGNH_arylesterase_like"/>
    <property type="match status" value="1"/>
</dbReference>
<dbReference type="PANTHER" id="PTHR30383">
    <property type="entry name" value="THIOESTERASE 1/PROTEASE 1/LYSOPHOSPHOLIPASE L1"/>
    <property type="match status" value="1"/>
</dbReference>
<dbReference type="EMBL" id="FPCK01000001">
    <property type="protein sequence ID" value="SFV31916.1"/>
    <property type="molecule type" value="Genomic_DNA"/>
</dbReference>
<sequence>MKTILAYGDSLTYGADPGGGPRHAYEDRWPTALEKGLDGQARVIAEGLGGRATAYDDWTAAADRNGARILPTLLDSHKPLDLVIIMLGTNDLKPFVAGSAAYAARGARRLVEITRGHFAATGETAPQILLVSPPAVVETTNENMLGNFGGLDHLFRESREFARHYRRHAEETGVAFFDAATVAKADPRDGVHLDPANTRAIGVGLVPLVKQILGL</sequence>
<dbReference type="Proteomes" id="UP000199074">
    <property type="component" value="Unassembled WGS sequence"/>
</dbReference>
<dbReference type="SUPFAM" id="SSF52266">
    <property type="entry name" value="SGNH hydrolase"/>
    <property type="match status" value="1"/>
</dbReference>
<evidence type="ECO:0000313" key="2">
    <source>
        <dbReference type="EMBL" id="SFV31916.1"/>
    </source>
</evidence>
<dbReference type="InterPro" id="IPR036514">
    <property type="entry name" value="SGNH_hydro_sf"/>
</dbReference>
<name>A0A1I7NBK3_9HYPH</name>
<feature type="domain" description="SGNH hydrolase-type esterase" evidence="1">
    <location>
        <begin position="6"/>
        <end position="195"/>
    </location>
</feature>
<dbReference type="PANTHER" id="PTHR30383:SF29">
    <property type="entry name" value="SGNH HYDROLASE-TYPE ESTERASE DOMAIN-CONTAINING PROTEIN"/>
    <property type="match status" value="1"/>
</dbReference>
<gene>
    <name evidence="2" type="ORF">SAMN05216456_1493</name>
</gene>